<evidence type="ECO:0000256" key="9">
    <source>
        <dbReference type="ARBA" id="ARBA00048679"/>
    </source>
</evidence>
<dbReference type="GO" id="GO:0004674">
    <property type="term" value="F:protein serine/threonine kinase activity"/>
    <property type="evidence" value="ECO:0007669"/>
    <property type="project" value="UniProtKB-KW"/>
</dbReference>
<feature type="non-terminal residue" evidence="11">
    <location>
        <position position="1"/>
    </location>
</feature>
<dbReference type="EC" id="2.7.11.1" evidence="2"/>
<dbReference type="InterPro" id="IPR051138">
    <property type="entry name" value="PIM_Ser/Thr_kinase"/>
</dbReference>
<dbReference type="GO" id="GO:0043066">
    <property type="term" value="P:negative regulation of apoptotic process"/>
    <property type="evidence" value="ECO:0007669"/>
    <property type="project" value="TreeGrafter"/>
</dbReference>
<keyword evidence="4" id="KW-0808">Transferase</keyword>
<evidence type="ECO:0000259" key="10">
    <source>
        <dbReference type="PROSITE" id="PS50011"/>
    </source>
</evidence>
<evidence type="ECO:0000256" key="5">
    <source>
        <dbReference type="ARBA" id="ARBA00022741"/>
    </source>
</evidence>
<evidence type="ECO:0000313" key="12">
    <source>
        <dbReference type="Proteomes" id="UP000579558"/>
    </source>
</evidence>
<evidence type="ECO:0000256" key="2">
    <source>
        <dbReference type="ARBA" id="ARBA00012513"/>
    </source>
</evidence>
<dbReference type="SUPFAM" id="SSF56112">
    <property type="entry name" value="Protein kinase-like (PK-like)"/>
    <property type="match status" value="1"/>
</dbReference>
<evidence type="ECO:0000256" key="1">
    <source>
        <dbReference type="ARBA" id="ARBA00005505"/>
    </source>
</evidence>
<evidence type="ECO:0000256" key="3">
    <source>
        <dbReference type="ARBA" id="ARBA00022527"/>
    </source>
</evidence>
<dbReference type="GO" id="GO:0007346">
    <property type="term" value="P:regulation of mitotic cell cycle"/>
    <property type="evidence" value="ECO:0007669"/>
    <property type="project" value="TreeGrafter"/>
</dbReference>
<dbReference type="GO" id="GO:0005737">
    <property type="term" value="C:cytoplasm"/>
    <property type="evidence" value="ECO:0007669"/>
    <property type="project" value="TreeGrafter"/>
</dbReference>
<dbReference type="OrthoDB" id="9331472at2759"/>
<gene>
    <name evidence="11" type="primary">Pim1_1</name>
    <name evidence="11" type="ORF">NOTCIN_R02922</name>
</gene>
<proteinExistence type="inferred from homology"/>
<organism evidence="11 12">
    <name type="scientific">Notiomystis cincta</name>
    <dbReference type="NCBI Taxonomy" id="366454"/>
    <lineage>
        <taxon>Eukaryota</taxon>
        <taxon>Metazoa</taxon>
        <taxon>Chordata</taxon>
        <taxon>Craniata</taxon>
        <taxon>Vertebrata</taxon>
        <taxon>Euteleostomi</taxon>
        <taxon>Archelosauria</taxon>
        <taxon>Archosauria</taxon>
        <taxon>Dinosauria</taxon>
        <taxon>Saurischia</taxon>
        <taxon>Theropoda</taxon>
        <taxon>Coelurosauria</taxon>
        <taxon>Aves</taxon>
        <taxon>Neognathae</taxon>
        <taxon>Neoaves</taxon>
        <taxon>Telluraves</taxon>
        <taxon>Australaves</taxon>
        <taxon>Passeriformes</taxon>
        <taxon>Notiomystidae</taxon>
        <taxon>Notiomystis</taxon>
    </lineage>
</organism>
<evidence type="ECO:0000256" key="8">
    <source>
        <dbReference type="ARBA" id="ARBA00047899"/>
    </source>
</evidence>
<name>A0A7K6VKU1_9PASS</name>
<evidence type="ECO:0000256" key="7">
    <source>
        <dbReference type="ARBA" id="ARBA00022840"/>
    </source>
</evidence>
<comment type="caution">
    <text evidence="11">The sequence shown here is derived from an EMBL/GenBank/DDBJ whole genome shotgun (WGS) entry which is preliminary data.</text>
</comment>
<sequence>SIGTLSYSPPEWNHFGWYYGKAATVWSLGIVLHQMVCGKHPFKGSLLQLTGGFWFLSPECQDVIRACLSMYDLDRPSLEDLLCDPWIQD</sequence>
<dbReference type="PANTHER" id="PTHR22984:SF11">
    <property type="entry name" value="AURORA KINASE-RELATED"/>
    <property type="match status" value="1"/>
</dbReference>
<keyword evidence="12" id="KW-1185">Reference proteome</keyword>
<keyword evidence="3" id="KW-0723">Serine/threonine-protein kinase</keyword>
<comment type="similarity">
    <text evidence="1">Belongs to the protein kinase superfamily. CAMK Ser/Thr protein kinase family. PIM subfamily.</text>
</comment>
<dbReference type="PROSITE" id="PS50011">
    <property type="entry name" value="PROTEIN_KINASE_DOM"/>
    <property type="match status" value="1"/>
</dbReference>
<keyword evidence="7" id="KW-0067">ATP-binding</keyword>
<feature type="domain" description="Protein kinase" evidence="10">
    <location>
        <begin position="1"/>
        <end position="87"/>
    </location>
</feature>
<comment type="catalytic activity">
    <reaction evidence="9">
        <text>L-seryl-[protein] + ATP = O-phospho-L-seryl-[protein] + ADP + H(+)</text>
        <dbReference type="Rhea" id="RHEA:17989"/>
        <dbReference type="Rhea" id="RHEA-COMP:9863"/>
        <dbReference type="Rhea" id="RHEA-COMP:11604"/>
        <dbReference type="ChEBI" id="CHEBI:15378"/>
        <dbReference type="ChEBI" id="CHEBI:29999"/>
        <dbReference type="ChEBI" id="CHEBI:30616"/>
        <dbReference type="ChEBI" id="CHEBI:83421"/>
        <dbReference type="ChEBI" id="CHEBI:456216"/>
        <dbReference type="EC" id="2.7.11.1"/>
    </reaction>
</comment>
<dbReference type="Pfam" id="PF00069">
    <property type="entry name" value="Pkinase"/>
    <property type="match status" value="1"/>
</dbReference>
<dbReference type="GO" id="GO:0005524">
    <property type="term" value="F:ATP binding"/>
    <property type="evidence" value="ECO:0007669"/>
    <property type="project" value="UniProtKB-KW"/>
</dbReference>
<dbReference type="AlphaFoldDB" id="A0A7K6VKU1"/>
<feature type="non-terminal residue" evidence="11">
    <location>
        <position position="89"/>
    </location>
</feature>
<dbReference type="Gene3D" id="1.10.510.10">
    <property type="entry name" value="Transferase(Phosphotransferase) domain 1"/>
    <property type="match status" value="1"/>
</dbReference>
<comment type="catalytic activity">
    <reaction evidence="8">
        <text>L-threonyl-[protein] + ATP = O-phospho-L-threonyl-[protein] + ADP + H(+)</text>
        <dbReference type="Rhea" id="RHEA:46608"/>
        <dbReference type="Rhea" id="RHEA-COMP:11060"/>
        <dbReference type="Rhea" id="RHEA-COMP:11605"/>
        <dbReference type="ChEBI" id="CHEBI:15378"/>
        <dbReference type="ChEBI" id="CHEBI:30013"/>
        <dbReference type="ChEBI" id="CHEBI:30616"/>
        <dbReference type="ChEBI" id="CHEBI:61977"/>
        <dbReference type="ChEBI" id="CHEBI:456216"/>
        <dbReference type="EC" id="2.7.11.1"/>
    </reaction>
</comment>
<accession>A0A7K6VKU1</accession>
<protein>
    <recommendedName>
        <fullName evidence="2">non-specific serine/threonine protein kinase</fullName>
        <ecNumber evidence="2">2.7.11.1</ecNumber>
    </recommendedName>
</protein>
<dbReference type="PANTHER" id="PTHR22984">
    <property type="entry name" value="SERINE/THREONINE-PROTEIN KINASE PIM"/>
    <property type="match status" value="1"/>
</dbReference>
<dbReference type="InterPro" id="IPR000719">
    <property type="entry name" value="Prot_kinase_dom"/>
</dbReference>
<keyword evidence="6 11" id="KW-0418">Kinase</keyword>
<dbReference type="Proteomes" id="UP000579558">
    <property type="component" value="Unassembled WGS sequence"/>
</dbReference>
<dbReference type="InterPro" id="IPR011009">
    <property type="entry name" value="Kinase-like_dom_sf"/>
</dbReference>
<evidence type="ECO:0000256" key="4">
    <source>
        <dbReference type="ARBA" id="ARBA00022679"/>
    </source>
</evidence>
<dbReference type="EMBL" id="VZRX01018623">
    <property type="protein sequence ID" value="NWX35319.1"/>
    <property type="molecule type" value="Genomic_DNA"/>
</dbReference>
<evidence type="ECO:0000256" key="6">
    <source>
        <dbReference type="ARBA" id="ARBA00022777"/>
    </source>
</evidence>
<evidence type="ECO:0000313" key="11">
    <source>
        <dbReference type="EMBL" id="NWX35319.1"/>
    </source>
</evidence>
<reference evidence="11 12" key="1">
    <citation type="submission" date="2019-09" db="EMBL/GenBank/DDBJ databases">
        <title>Bird 10,000 Genomes (B10K) Project - Family phase.</title>
        <authorList>
            <person name="Zhang G."/>
        </authorList>
    </citation>
    <scope>NUCLEOTIDE SEQUENCE [LARGE SCALE GENOMIC DNA]</scope>
    <source>
        <strain evidence="11">B10K-DU-029-75</strain>
    </source>
</reference>
<keyword evidence="5" id="KW-0547">Nucleotide-binding</keyword>